<organism evidence="4 5">
    <name type="scientific">Acer saccharum</name>
    <name type="common">Sugar maple</name>
    <dbReference type="NCBI Taxonomy" id="4024"/>
    <lineage>
        <taxon>Eukaryota</taxon>
        <taxon>Viridiplantae</taxon>
        <taxon>Streptophyta</taxon>
        <taxon>Embryophyta</taxon>
        <taxon>Tracheophyta</taxon>
        <taxon>Spermatophyta</taxon>
        <taxon>Magnoliopsida</taxon>
        <taxon>eudicotyledons</taxon>
        <taxon>Gunneridae</taxon>
        <taxon>Pentapetalae</taxon>
        <taxon>rosids</taxon>
        <taxon>malvids</taxon>
        <taxon>Sapindales</taxon>
        <taxon>Sapindaceae</taxon>
        <taxon>Hippocastanoideae</taxon>
        <taxon>Acereae</taxon>
        <taxon>Acer</taxon>
    </lineage>
</organism>
<proteinExistence type="predicted"/>
<gene>
    <name evidence="4" type="ORF">LWI29_013370</name>
</gene>
<keyword evidence="5" id="KW-1185">Reference proteome</keyword>
<dbReference type="Proteomes" id="UP001168877">
    <property type="component" value="Unassembled WGS sequence"/>
</dbReference>
<dbReference type="GO" id="GO:0003676">
    <property type="term" value="F:nucleic acid binding"/>
    <property type="evidence" value="ECO:0007669"/>
    <property type="project" value="InterPro"/>
</dbReference>
<reference evidence="4" key="2">
    <citation type="submission" date="2023-06" db="EMBL/GenBank/DDBJ databases">
        <authorList>
            <person name="Swenson N.G."/>
            <person name="Wegrzyn J.L."/>
            <person name="Mcevoy S.L."/>
        </authorList>
    </citation>
    <scope>NUCLEOTIDE SEQUENCE</scope>
    <source>
        <strain evidence="4">NS2018</strain>
        <tissue evidence="4">Leaf</tissue>
    </source>
</reference>
<evidence type="ECO:0000256" key="2">
    <source>
        <dbReference type="SAM" id="MobiDB-lite"/>
    </source>
</evidence>
<dbReference type="SUPFAM" id="SSF57756">
    <property type="entry name" value="Retrovirus zinc finger-like domains"/>
    <property type="match status" value="1"/>
</dbReference>
<keyword evidence="1" id="KW-0863">Zinc-finger</keyword>
<name>A0AA39S1K1_ACESA</name>
<feature type="domain" description="CCHC-type" evidence="3">
    <location>
        <begin position="84"/>
        <end position="97"/>
    </location>
</feature>
<keyword evidence="1" id="KW-0862">Zinc</keyword>
<comment type="caution">
    <text evidence="4">The sequence shown here is derived from an EMBL/GenBank/DDBJ whole genome shotgun (WGS) entry which is preliminary data.</text>
</comment>
<evidence type="ECO:0000313" key="4">
    <source>
        <dbReference type="EMBL" id="KAK0581400.1"/>
    </source>
</evidence>
<dbReference type="GO" id="GO:0008270">
    <property type="term" value="F:zinc ion binding"/>
    <property type="evidence" value="ECO:0007669"/>
    <property type="project" value="UniProtKB-KW"/>
</dbReference>
<evidence type="ECO:0000313" key="5">
    <source>
        <dbReference type="Proteomes" id="UP001168877"/>
    </source>
</evidence>
<dbReference type="InterPro" id="IPR001878">
    <property type="entry name" value="Znf_CCHC"/>
</dbReference>
<evidence type="ECO:0000259" key="3">
    <source>
        <dbReference type="PROSITE" id="PS50158"/>
    </source>
</evidence>
<dbReference type="AlphaFoldDB" id="A0AA39S1K1"/>
<feature type="region of interest" description="Disordered" evidence="2">
    <location>
        <begin position="30"/>
        <end position="51"/>
    </location>
</feature>
<accession>A0AA39S1K1</accession>
<dbReference type="EMBL" id="JAUESC010000384">
    <property type="protein sequence ID" value="KAK0581400.1"/>
    <property type="molecule type" value="Genomic_DNA"/>
</dbReference>
<dbReference type="PROSITE" id="PS50158">
    <property type="entry name" value="ZF_CCHC"/>
    <property type="match status" value="1"/>
</dbReference>
<sequence>MSDFVREEIDSLEEMPLLLERFRRFVKLTTSPPKKKLTTSPPKKKKIIALETSKHDKKEGISIEDMGLNDKPNQGVSSREGIQCYECGGFGHLSPECGNLKDRRKGKALATLWDKYEDDENPSSDEELAIIYTEFGAKSVEVEEDGIVALTCNPQEELDIEVVGVATHRDLAHSSSRDKFDDLDEGDDSIVKTYHKKKKKKKTSRYKDRIYTIAFELSSRRCHVDEVVFDDALIGFSLEQSPNVGAFVVEHEKLTSKDVGPLNEASLWVEVELL</sequence>
<reference evidence="4" key="1">
    <citation type="journal article" date="2022" name="Plant J.">
        <title>Strategies of tolerance reflected in two North American maple genomes.</title>
        <authorList>
            <person name="McEvoy S.L."/>
            <person name="Sezen U.U."/>
            <person name="Trouern-Trend A."/>
            <person name="McMahon S.M."/>
            <person name="Schaberg P.G."/>
            <person name="Yang J."/>
            <person name="Wegrzyn J.L."/>
            <person name="Swenson N.G."/>
        </authorList>
    </citation>
    <scope>NUCLEOTIDE SEQUENCE</scope>
    <source>
        <strain evidence="4">NS2018</strain>
    </source>
</reference>
<protein>
    <recommendedName>
        <fullName evidence="3">CCHC-type domain-containing protein</fullName>
    </recommendedName>
</protein>
<keyword evidence="1" id="KW-0479">Metal-binding</keyword>
<dbReference type="InterPro" id="IPR036875">
    <property type="entry name" value="Znf_CCHC_sf"/>
</dbReference>
<evidence type="ECO:0000256" key="1">
    <source>
        <dbReference type="PROSITE-ProRule" id="PRU00047"/>
    </source>
</evidence>
<feature type="compositionally biased region" description="Basic residues" evidence="2">
    <location>
        <begin position="33"/>
        <end position="47"/>
    </location>
</feature>